<dbReference type="SMART" id="SM00235">
    <property type="entry name" value="ZnMc"/>
    <property type="match status" value="1"/>
</dbReference>
<evidence type="ECO:0000256" key="6">
    <source>
        <dbReference type="PIRSR" id="PIRSR621190-1"/>
    </source>
</evidence>
<feature type="binding site" evidence="7">
    <location>
        <position position="109"/>
    </location>
    <ligand>
        <name>Ca(2+)</name>
        <dbReference type="ChEBI" id="CHEBI:29108"/>
        <label>3</label>
    </ligand>
</feature>
<dbReference type="InterPro" id="IPR006026">
    <property type="entry name" value="Peptidase_Metallo"/>
</dbReference>
<gene>
    <name evidence="9" type="ORF">Dda_6129</name>
</gene>
<evidence type="ECO:0000256" key="5">
    <source>
        <dbReference type="ARBA" id="ARBA00023049"/>
    </source>
</evidence>
<dbReference type="PANTHER" id="PTHR10201">
    <property type="entry name" value="MATRIX METALLOPROTEINASE"/>
    <property type="match status" value="1"/>
</dbReference>
<dbReference type="InterPro" id="IPR024079">
    <property type="entry name" value="MetalloPept_cat_dom_sf"/>
</dbReference>
<dbReference type="GO" id="GO:0008270">
    <property type="term" value="F:zinc ion binding"/>
    <property type="evidence" value="ECO:0007669"/>
    <property type="project" value="InterPro"/>
</dbReference>
<evidence type="ECO:0000259" key="8">
    <source>
        <dbReference type="SMART" id="SM00235"/>
    </source>
</evidence>
<keyword evidence="1" id="KW-0645">Protease</keyword>
<sequence>MAIICNVYPPDGGRTKREVEDNPNADLGNSPMAWPATQKFRWTLENTVSGLDRATMEGAITRALDKWAEATKDTFKFTFAKSDAGTEPPPNMVISVVGPEGSDSDFAEGRDGSKVAAAARLGPAGATNTLDAETNTFQAPVKLNDSPTRPKWNPFMFHNCFLHEVGHSLGLGHTLTEGAVMGRSYQEGSKFFLEDVDLADDDKKRMTDYFTKKNKSSS</sequence>
<reference evidence="9" key="1">
    <citation type="submission" date="2023-01" db="EMBL/GenBank/DDBJ databases">
        <title>The chitinases involved in constricting ring structure development in the nematode-trapping fungus Drechslerella dactyloides.</title>
        <authorList>
            <person name="Wang R."/>
            <person name="Zhang L."/>
            <person name="Tang P."/>
            <person name="Li S."/>
            <person name="Liang L."/>
        </authorList>
    </citation>
    <scope>NUCLEOTIDE SEQUENCE</scope>
    <source>
        <strain evidence="9">YMF1.00031</strain>
    </source>
</reference>
<dbReference type="Proteomes" id="UP001221413">
    <property type="component" value="Unassembled WGS sequence"/>
</dbReference>
<keyword evidence="4 7" id="KW-0862">Zinc</keyword>
<evidence type="ECO:0000256" key="7">
    <source>
        <dbReference type="PIRSR" id="PIRSR621190-2"/>
    </source>
</evidence>
<feature type="binding site" evidence="7">
    <location>
        <position position="163"/>
    </location>
    <ligand>
        <name>Zn(2+)</name>
        <dbReference type="ChEBI" id="CHEBI:29105"/>
        <label>2</label>
        <note>catalytic</note>
    </ligand>
</feature>
<name>A0AAD6IX66_DREDA</name>
<keyword evidence="7" id="KW-0106">Calcium</keyword>
<keyword evidence="3" id="KW-0378">Hydrolase</keyword>
<accession>A0AAD6IX66</accession>
<dbReference type="PRINTS" id="PR00138">
    <property type="entry name" value="MATRIXIN"/>
</dbReference>
<keyword evidence="10" id="KW-1185">Reference proteome</keyword>
<feature type="binding site" evidence="7">
    <location>
        <position position="131"/>
    </location>
    <ligand>
        <name>Ca(2+)</name>
        <dbReference type="ChEBI" id="CHEBI:29108"/>
        <label>2</label>
    </ligand>
</feature>
<dbReference type="Gene3D" id="3.40.390.10">
    <property type="entry name" value="Collagenase (Catalytic Domain)"/>
    <property type="match status" value="1"/>
</dbReference>
<protein>
    <recommendedName>
        <fullName evidence="8">Peptidase metallopeptidase domain-containing protein</fullName>
    </recommendedName>
</protein>
<evidence type="ECO:0000256" key="3">
    <source>
        <dbReference type="ARBA" id="ARBA00022801"/>
    </source>
</evidence>
<feature type="binding site" evidence="7">
    <location>
        <position position="103"/>
    </location>
    <ligand>
        <name>Zn(2+)</name>
        <dbReference type="ChEBI" id="CHEBI:29105"/>
        <label>1</label>
    </ligand>
</feature>
<dbReference type="InterPro" id="IPR001818">
    <property type="entry name" value="Pept_M10_metallopeptidase"/>
</dbReference>
<dbReference type="SUPFAM" id="SSF55486">
    <property type="entry name" value="Metalloproteases ('zincins'), catalytic domain"/>
    <property type="match status" value="1"/>
</dbReference>
<feature type="binding site" evidence="7">
    <location>
        <position position="167"/>
    </location>
    <ligand>
        <name>Zn(2+)</name>
        <dbReference type="ChEBI" id="CHEBI:29105"/>
        <label>2</label>
        <note>catalytic</note>
    </ligand>
</feature>
<dbReference type="InterPro" id="IPR021190">
    <property type="entry name" value="Pept_M10A"/>
</dbReference>
<dbReference type="GO" id="GO:0006508">
    <property type="term" value="P:proteolysis"/>
    <property type="evidence" value="ECO:0007669"/>
    <property type="project" value="UniProtKB-KW"/>
</dbReference>
<feature type="binding site" evidence="7">
    <location>
        <position position="173"/>
    </location>
    <ligand>
        <name>Zn(2+)</name>
        <dbReference type="ChEBI" id="CHEBI:29105"/>
        <label>2</label>
        <note>catalytic</note>
    </ligand>
</feature>
<comment type="cofactor">
    <cofactor evidence="7">
        <name>Zn(2+)</name>
        <dbReference type="ChEBI" id="CHEBI:29105"/>
    </cofactor>
    <text evidence="7">Binds 2 Zn(2+) ions per subunit.</text>
</comment>
<feature type="active site" evidence="6">
    <location>
        <position position="164"/>
    </location>
</feature>
<evidence type="ECO:0000313" key="9">
    <source>
        <dbReference type="EMBL" id="KAJ6259230.1"/>
    </source>
</evidence>
<dbReference type="EMBL" id="JAQGDS010000007">
    <property type="protein sequence ID" value="KAJ6259230.1"/>
    <property type="molecule type" value="Genomic_DNA"/>
</dbReference>
<dbReference type="PANTHER" id="PTHR10201:SF323">
    <property type="entry name" value="MATRIX METALLOPROTEINASE-21"/>
    <property type="match status" value="1"/>
</dbReference>
<feature type="binding site" evidence="7">
    <location>
        <position position="181"/>
    </location>
    <ligand>
        <name>Zn(2+)</name>
        <dbReference type="ChEBI" id="CHEBI:29105"/>
        <label>2</label>
        <note>catalytic</note>
    </ligand>
</feature>
<evidence type="ECO:0000256" key="4">
    <source>
        <dbReference type="ARBA" id="ARBA00022833"/>
    </source>
</evidence>
<dbReference type="GO" id="GO:0031012">
    <property type="term" value="C:extracellular matrix"/>
    <property type="evidence" value="ECO:0007669"/>
    <property type="project" value="InterPro"/>
</dbReference>
<dbReference type="GO" id="GO:0030574">
    <property type="term" value="P:collagen catabolic process"/>
    <property type="evidence" value="ECO:0007669"/>
    <property type="project" value="TreeGrafter"/>
</dbReference>
<evidence type="ECO:0000313" key="10">
    <source>
        <dbReference type="Proteomes" id="UP001221413"/>
    </source>
</evidence>
<organism evidence="9 10">
    <name type="scientific">Drechslerella dactyloides</name>
    <name type="common">Nematode-trapping fungus</name>
    <name type="synonym">Arthrobotrys dactyloides</name>
    <dbReference type="NCBI Taxonomy" id="74499"/>
    <lineage>
        <taxon>Eukaryota</taxon>
        <taxon>Fungi</taxon>
        <taxon>Dikarya</taxon>
        <taxon>Ascomycota</taxon>
        <taxon>Pezizomycotina</taxon>
        <taxon>Orbiliomycetes</taxon>
        <taxon>Orbiliales</taxon>
        <taxon>Orbiliaceae</taxon>
        <taxon>Drechslerella</taxon>
    </lineage>
</organism>
<comment type="caution">
    <text evidence="9">The sequence shown here is derived from an EMBL/GenBank/DDBJ whole genome shotgun (WGS) entry which is preliminary data.</text>
</comment>
<dbReference type="GO" id="GO:0030198">
    <property type="term" value="P:extracellular matrix organization"/>
    <property type="evidence" value="ECO:0007669"/>
    <property type="project" value="TreeGrafter"/>
</dbReference>
<keyword evidence="5" id="KW-0482">Metalloprotease</keyword>
<evidence type="ECO:0000256" key="1">
    <source>
        <dbReference type="ARBA" id="ARBA00022670"/>
    </source>
</evidence>
<feature type="domain" description="Peptidase metallopeptidase" evidence="8">
    <location>
        <begin position="30"/>
        <end position="212"/>
    </location>
</feature>
<keyword evidence="2 7" id="KW-0479">Metal-binding</keyword>
<proteinExistence type="predicted"/>
<evidence type="ECO:0000256" key="2">
    <source>
        <dbReference type="ARBA" id="ARBA00022723"/>
    </source>
</evidence>
<dbReference type="AlphaFoldDB" id="A0AAD6IX66"/>
<comment type="cofactor">
    <cofactor evidence="7">
        <name>Ca(2+)</name>
        <dbReference type="ChEBI" id="CHEBI:29108"/>
    </cofactor>
    <text evidence="7">Can bind about 5 Ca(2+) ions per subunit.</text>
</comment>
<dbReference type="Pfam" id="PF00413">
    <property type="entry name" value="Peptidase_M10"/>
    <property type="match status" value="1"/>
</dbReference>
<dbReference type="GO" id="GO:0004222">
    <property type="term" value="F:metalloendopeptidase activity"/>
    <property type="evidence" value="ECO:0007669"/>
    <property type="project" value="InterPro"/>
</dbReference>